<dbReference type="OrthoDB" id="244447at2"/>
<dbReference type="HOGENOM" id="CLU_224709_0_0_0"/>
<organism evidence="3 4">
    <name type="scientific">Blastopirellula marina DSM 3645</name>
    <dbReference type="NCBI Taxonomy" id="314230"/>
    <lineage>
        <taxon>Bacteria</taxon>
        <taxon>Pseudomonadati</taxon>
        <taxon>Planctomycetota</taxon>
        <taxon>Planctomycetia</taxon>
        <taxon>Pirellulales</taxon>
        <taxon>Pirellulaceae</taxon>
        <taxon>Blastopirellula</taxon>
    </lineage>
</organism>
<dbReference type="Proteomes" id="UP000004358">
    <property type="component" value="Unassembled WGS sequence"/>
</dbReference>
<feature type="region of interest" description="Disordered" evidence="1">
    <location>
        <begin position="2953"/>
        <end position="2973"/>
    </location>
</feature>
<evidence type="ECO:0000256" key="1">
    <source>
        <dbReference type="SAM" id="MobiDB-lite"/>
    </source>
</evidence>
<dbReference type="EMBL" id="AANZ01000003">
    <property type="protein sequence ID" value="EAQ81971.1"/>
    <property type="molecule type" value="Genomic_DNA"/>
</dbReference>
<evidence type="ECO:0000256" key="2">
    <source>
        <dbReference type="SAM" id="Phobius"/>
    </source>
</evidence>
<comment type="caution">
    <text evidence="3">The sequence shown here is derived from an EMBL/GenBank/DDBJ whole genome shotgun (WGS) entry which is preliminary data.</text>
</comment>
<feature type="compositionally biased region" description="Basic residues" evidence="1">
    <location>
        <begin position="3538"/>
        <end position="3548"/>
    </location>
</feature>
<accession>A3ZNS3</accession>
<dbReference type="InterPro" id="IPR043709">
    <property type="entry name" value="DUF5649"/>
</dbReference>
<feature type="region of interest" description="Disordered" evidence="1">
    <location>
        <begin position="3512"/>
        <end position="3548"/>
    </location>
</feature>
<gene>
    <name evidence="3" type="ORF">DSM3645_17505</name>
</gene>
<dbReference type="STRING" id="314230.DSM3645_17505"/>
<keyword evidence="2" id="KW-0472">Membrane</keyword>
<evidence type="ECO:0000313" key="4">
    <source>
        <dbReference type="Proteomes" id="UP000004358"/>
    </source>
</evidence>
<proteinExistence type="predicted"/>
<protein>
    <submittedName>
        <fullName evidence="3">Uncharacterized protein</fullName>
    </submittedName>
</protein>
<name>A3ZNS3_9BACT</name>
<dbReference type="Pfam" id="PF18886">
    <property type="entry name" value="DUF5649"/>
    <property type="match status" value="12"/>
</dbReference>
<feature type="transmembrane region" description="Helical" evidence="2">
    <location>
        <begin position="3491"/>
        <end position="3508"/>
    </location>
</feature>
<sequence>MNRKRIFSRWLKRKTRRADGPAPRFFDQFDTKLRFRELEPRVVLNADANLVGDVLQIEVDDANDAVEVRFYDDGGTSYYQVTDGKGFDQKWDASLVAGITVSDTSPGVEDGQQVTLLDDHATLDPSLGKGLITKGVEAVSFQGSAPGDSWTFATEVSITADTHAAQVNQSGADLLTPATTPVSFAAINGAKIDVTLNSTDNEISLLNVSQGGDVKVATADDISLDQVKTQALELVSTKSITNQVNAAVDVTNNASFKGASVTLGDQAGDDLSFGSLTFDGAMVSIAEDADTLLSGKNAATSLDLSSTGKIENAVGTELKVTNNASFAAADGMVNANNQITLGQDGSDAFEFGSLTFNTLDEVKIAEAGDTQLIAASSAGALVLNSTGKIENVVGAELKVTGNASFIAADGLANGNNQITLGQDGSDVFEFGSLTFNTVDAVNIAEIGDTLLSGVSKADSLILDSTGSIQNEMKAELVVAQNAKFVAGSSIALGNETNDLIQLGSLTFVSNFGVSLREDDGTKLRGVSKAATLYLHSTGSITNEANAELKVNFVAQFAADDGDAKNANNQITLGDQADDKFQFASLNFNTVDSVSIAEDSDMLLEATNTAGSLRLASTGKIENKANATLNATGDAVLIAGTDISIGNQSKDLITFGSLNFSGVAVTIQENNDTLLTGKSAATSLDLSSTGKIENAVGTELKVTGNASFLATDSLANANNQITLGQDGSDAFEFGALTFNTLDEVKISESGDTQLINANSAGALVLSSTGKIENAVGTELKVTGNASFIATDSLANGNNQITLGQDGSDAFEFGTLTFNTLDAVKITEISDTTLSGMSTAGSLELKSTGSMTDASMTSIIVTGAATWTAKNAITLADEASNTLQINGLATLKAGASIDIGPAGTANFGLLNFQGDAVTIQEDSDTILSGSSTANSLGLTSSDSITDASGASVVVSGPATFDAGTTINLANEGTDLLQVTGLATFKAVGSIDIGPAGTANFGLLNFQGDVVTIQEDSDTILSGSSTANSLDLTSKDSITDATGASVVVSGSATFDAGTTINLANEAGDILQVNDLATFIAVGSIDIGPAGTANFGLLNFQGDAVTIQEDSDTILSGSSTANSLDLTSEDSITDATGASIVVSGPATFDVGTTINLANEAGDILQVNDLATFIAVGSIDIGPAGIANFGLLNFQGDAVTIQEDSDTILSGSSTANSLGLTSSDSITDASGASVVVSGPATFDAGTTINLANEAGDILQVDDLATFIAVGSIDIGPAGTANFGLLNFQGDVVTIQEDSDTILSGSSTANSLDLTSSDSITDATGASVVVSGPATFDAGTTINLANEGTDLLQVTGLATFKAVGSIDIGPAGTANFGLLNFQGDVVTIQEDSDTILSGSNTANSLDLVSSDSITDATGASIVVSGPATFDASTTIDLANEGTDLLQVNGLATFKAVGSIDIGPAGTANFGLLNFQGDVVTVQEDSDTILSGSSTANSLDLVSSDSITDATGASIVVSGPATFDASTTIDLANEGTDLLQVNGLATFKAVGSIDIGPAGTANFGLLNFQGDVVTIQEDSDTVLSGSSTANSLGLTSSDSIADATGASIVVSGSATFDAGTTINLANEAGDILQVNDLTTFIAAGSIDIGPAGTANFGLLNFQGDAVTIQEDSDTILSGSSTANSLDLTSSDSITDATGASIVVSGPATFDAGTTINLANEAGDILQVDDLATFIAAGSIDIGPAGTANFGLLNFQGDVVTIQEDSDTVLSGSSTANSLDLTSEDSITDATGASIVVSGSATFDAGTTINLANEGTDLLQVDGLATFISSGGQTIDVGVDNGINRGDDSGATVLLGQVTFVSDNGLNVRDSVTIREDSDVEVTGVNLAADLFLAADGSIIQVEDGNPLTADRIDLDVNGDGSVVGDALFEAAVGAVIHLFGDTSANPLGEPVSTFLADNKIAGVEFRAPGGGDLSDIYYRNISTAALFPTLPGTVTGNLRIQFAAADMLIDDDLNVGAQLILEALGTLNSIADMDGVSIVAQDAIIVADGTITLADEANNELKIGAAADDNAFFYSRAGKAIVIGASDANGTASGATVELSSLTFHSSDRMTARGDIVIHETDSTLLASRRFDLDGSPVIFVNRGDSLVLITEGDLTDADSDGSLNGNILRASVDVANSSVMIADGEIHLADQATIMVDGVDLGVYSLGLNDGALDNDIALFVTTAGQDIRVGVSDMLATDSGASVKVDGLTFHTVGGTGSVYLQTDSDTLLANRKFAGTTYENLADNLVLRTTGLIGSAGSDKTSVIGDARFLASGDIKLVNSDADAQLLVGDNAFFQSGGSVTVGVGTSGVNLGTLTFNAKAAVRITETNASGGFVAPAAGMTIIDTNFAGGSTNYASSATLLSDSFIADALATTIEVDTFAALTAATTITLGDNVGDKLVVKGGASFTSTGGEQIDIGVTPTAKLATDRGADSGATVELGALRFESSGGDVTVHEDGGMLLAGTSQADTLVLVANQGDLRDAVETKVTVTDFAEFHAELDVVLADQKTDELTVIGNALFTSGDTNYFATPGVVREISVGVIDVDAASNPNASGRGAESGAMVSLGSVTFFGFANLDAGVHATIREDASMVITHAERREGGGSTEITNFAQTAMLIADNAANNATITDSQIDGVGGTSIEATDYALFQANSHIVLANESADVFSIEGNAYFASQLGDIDLGVLAKSVNALDRGADSGANVQLGTLTFQATLGDVTIHEDSDTTLAQGNPLRGTGSTANSLVLESSGSIDDTAGTSLVVAQRIAAPVAGSAEDQVDGLAILRAGADVHLGDSAGDAIDLRRLSLTVGGDVSITETSASDGGLLLVDGSQTAGTMAIRSDGHLVQINDERTGAAFSMIVADQALLVAGGAIVMTNVDFQQATMQAHGTLQVTPGAALNTTDAANGGLLGRRTTDAISSYLPNSNDDTFAPKGPSTTPDTQTNMDGAYSVVLSDVNSLTIALVTDALGTIAADPVTLAFEVANSDDLAIADFTPAFSAVGVAAGHMFVQTVGDLTFAEQAADPSDNVVVYGEVRMTGGGTTNNAFTALAGGTLDIAGDSMLVMRSAADFYLLNDANNTLTPFVGGGLADSIGSLGAVSSFATFVDVDTQPGFIEVGEFGPIYQRTPQSPDPNASTSQIAKGLGNGQFQVNATITKLGDSSTLIVDGKPVYVEQNSRVLVDWGDGSQDIYLFQDPINGAQTLQHTYNSGFALTEQRATVTITAFNDPQINLYDNVVDATTFRDLNSVTDTFEVIIPVGVQYAPESPPFTQPVAPEIAPAALLPETVFAVTTNSTSSSDGSSLNQVQEVVVVIVNALDEEVGERVVLQGFSTIEEVKQYIQESTRFLPGRYKVSILLAGQQEPDVYYFDKVAADAPDGASSGADGGLERHVQSASPELPADASAEQVWALQYEKWFDADDTSPEEENSPAADDAWTPGLSAAWQSEKLAEPRDEHSSLRRRWMLPGGIGGALMMAAFALNPQADRERADAVDEALERETQQPSEPKQSLSRRRWRRRVR</sequence>
<keyword evidence="2" id="KW-0812">Transmembrane</keyword>
<dbReference type="RefSeq" id="WP_002651399.1">
    <property type="nucleotide sequence ID" value="NZ_CH672376.1"/>
</dbReference>
<feature type="compositionally biased region" description="Basic and acidic residues" evidence="1">
    <location>
        <begin position="3512"/>
        <end position="3528"/>
    </location>
</feature>
<evidence type="ECO:0000313" key="3">
    <source>
        <dbReference type="EMBL" id="EAQ81971.1"/>
    </source>
</evidence>
<reference evidence="3 4" key="1">
    <citation type="submission" date="2006-02" db="EMBL/GenBank/DDBJ databases">
        <authorList>
            <person name="Amann R."/>
            <person name="Ferriera S."/>
            <person name="Johnson J."/>
            <person name="Kravitz S."/>
            <person name="Halpern A."/>
            <person name="Remington K."/>
            <person name="Beeson K."/>
            <person name="Tran B."/>
            <person name="Rogers Y.-H."/>
            <person name="Friedman R."/>
            <person name="Venter J.C."/>
        </authorList>
    </citation>
    <scope>NUCLEOTIDE SEQUENCE [LARGE SCALE GENOMIC DNA]</scope>
    <source>
        <strain evidence="3 4">DSM 3645</strain>
    </source>
</reference>
<keyword evidence="2" id="KW-1133">Transmembrane helix</keyword>
<feature type="region of interest" description="Disordered" evidence="1">
    <location>
        <begin position="3406"/>
        <end position="3429"/>
    </location>
</feature>